<evidence type="ECO:0000256" key="1">
    <source>
        <dbReference type="SAM" id="MobiDB-lite"/>
    </source>
</evidence>
<keyword evidence="2" id="KW-0472">Membrane</keyword>
<keyword evidence="4" id="KW-1185">Reference proteome</keyword>
<dbReference type="EMBL" id="MU005769">
    <property type="protein sequence ID" value="KAF2709891.1"/>
    <property type="molecule type" value="Genomic_DNA"/>
</dbReference>
<evidence type="ECO:0000313" key="4">
    <source>
        <dbReference type="Proteomes" id="UP000799428"/>
    </source>
</evidence>
<keyword evidence="2" id="KW-0812">Transmembrane</keyword>
<protein>
    <submittedName>
        <fullName evidence="3">Uncharacterized protein</fullName>
    </submittedName>
</protein>
<evidence type="ECO:0000313" key="3">
    <source>
        <dbReference type="EMBL" id="KAF2709891.1"/>
    </source>
</evidence>
<reference evidence="3" key="1">
    <citation type="journal article" date="2020" name="Stud. Mycol.">
        <title>101 Dothideomycetes genomes: a test case for predicting lifestyles and emergence of pathogens.</title>
        <authorList>
            <person name="Haridas S."/>
            <person name="Albert R."/>
            <person name="Binder M."/>
            <person name="Bloem J."/>
            <person name="Labutti K."/>
            <person name="Salamov A."/>
            <person name="Andreopoulos B."/>
            <person name="Baker S."/>
            <person name="Barry K."/>
            <person name="Bills G."/>
            <person name="Bluhm B."/>
            <person name="Cannon C."/>
            <person name="Castanera R."/>
            <person name="Culley D."/>
            <person name="Daum C."/>
            <person name="Ezra D."/>
            <person name="Gonzalez J."/>
            <person name="Henrissat B."/>
            <person name="Kuo A."/>
            <person name="Liang C."/>
            <person name="Lipzen A."/>
            <person name="Lutzoni F."/>
            <person name="Magnuson J."/>
            <person name="Mondo S."/>
            <person name="Nolan M."/>
            <person name="Ohm R."/>
            <person name="Pangilinan J."/>
            <person name="Park H.-J."/>
            <person name="Ramirez L."/>
            <person name="Alfaro M."/>
            <person name="Sun H."/>
            <person name="Tritt A."/>
            <person name="Yoshinaga Y."/>
            <person name="Zwiers L.-H."/>
            <person name="Turgeon B."/>
            <person name="Goodwin S."/>
            <person name="Spatafora J."/>
            <person name="Crous P."/>
            <person name="Grigoriev I."/>
        </authorList>
    </citation>
    <scope>NUCLEOTIDE SEQUENCE</scope>
    <source>
        <strain evidence="3">CBS 279.74</strain>
    </source>
</reference>
<sequence>MNDCVVWMHLYMYLMYLPRPVYLGVCLCLCLCTCIWSGLVWSGLVWSGIYSRLDTEDRSTHNNSRSMVIGACVVLCAPLLERNNLPTTHGGVGGQTAYDDYSPHLTLPRQRTRET</sequence>
<feature type="region of interest" description="Disordered" evidence="1">
    <location>
        <begin position="87"/>
        <end position="115"/>
    </location>
</feature>
<dbReference type="AlphaFoldDB" id="A0A6G1KBS7"/>
<feature type="transmembrane region" description="Helical" evidence="2">
    <location>
        <begin position="21"/>
        <end position="44"/>
    </location>
</feature>
<organism evidence="3 4">
    <name type="scientific">Pleomassaria siparia CBS 279.74</name>
    <dbReference type="NCBI Taxonomy" id="1314801"/>
    <lineage>
        <taxon>Eukaryota</taxon>
        <taxon>Fungi</taxon>
        <taxon>Dikarya</taxon>
        <taxon>Ascomycota</taxon>
        <taxon>Pezizomycotina</taxon>
        <taxon>Dothideomycetes</taxon>
        <taxon>Pleosporomycetidae</taxon>
        <taxon>Pleosporales</taxon>
        <taxon>Pleomassariaceae</taxon>
        <taxon>Pleomassaria</taxon>
    </lineage>
</organism>
<proteinExistence type="predicted"/>
<name>A0A6G1KBS7_9PLEO</name>
<accession>A0A6G1KBS7</accession>
<keyword evidence="2" id="KW-1133">Transmembrane helix</keyword>
<dbReference type="Proteomes" id="UP000799428">
    <property type="component" value="Unassembled WGS sequence"/>
</dbReference>
<evidence type="ECO:0000256" key="2">
    <source>
        <dbReference type="SAM" id="Phobius"/>
    </source>
</evidence>
<gene>
    <name evidence="3" type="ORF">K504DRAFT_524655</name>
</gene>